<keyword evidence="2" id="KW-0472">Membrane</keyword>
<gene>
    <name evidence="4" type="ORF">BS50DRAFT_672888</name>
</gene>
<keyword evidence="3" id="KW-0732">Signal</keyword>
<protein>
    <submittedName>
        <fullName evidence="4">Uncharacterized protein</fullName>
    </submittedName>
</protein>
<evidence type="ECO:0000256" key="1">
    <source>
        <dbReference type="SAM" id="MobiDB-lite"/>
    </source>
</evidence>
<feature type="region of interest" description="Disordered" evidence="1">
    <location>
        <begin position="428"/>
        <end position="470"/>
    </location>
</feature>
<evidence type="ECO:0000256" key="2">
    <source>
        <dbReference type="SAM" id="Phobius"/>
    </source>
</evidence>
<evidence type="ECO:0000313" key="5">
    <source>
        <dbReference type="Proteomes" id="UP000240883"/>
    </source>
</evidence>
<sequence>MMRIVLFATAALGFFQNVVAVETSPHVTALAELSPRGNSNVCAPRLCTGLATMDGHTTHLTYVCPEPTGVAKPTVFVTVTQTRTVTPVVTTVVTVPAPALPTSVALTSDDSTTVVIIHSTQTIRVTRTIQRHSSSPAHVASSSSTESSVAYMPLPETPVVSDIEPSKELTKTLEPVSTSLAETFVITSTSDLVTFPTLVPSHGNGTTDGIFYTRSANSTLCHGTGHPTASSITTQDTEVEKTRTVAYTNTESNTTSETSGHVMGSPTTTAIRYTSDGEAITKKGSAVGTTSTALDSSSNANPPAITTTAGPTTSRSYQEVVNSILASWSLRASMSRASSTSPSETTTYRSFKEVADSIIASLYHTTSTNTEATPFTGAISTSRRFFLSDSTVSYMSPSWFSVASPTASVRLGELDLNATEHMAMRGRDDGGTPIVSDAAGNTDGADPHLGKGGVRGGGGRPAPAVPHKGEGNDVKIVGGTIVIGLMAALLLWVG</sequence>
<feature type="compositionally biased region" description="Low complexity" evidence="1">
    <location>
        <begin position="300"/>
        <end position="313"/>
    </location>
</feature>
<keyword evidence="5" id="KW-1185">Reference proteome</keyword>
<feature type="region of interest" description="Disordered" evidence="1">
    <location>
        <begin position="284"/>
        <end position="313"/>
    </location>
</feature>
<keyword evidence="2" id="KW-0812">Transmembrane</keyword>
<reference evidence="4 5" key="1">
    <citation type="journal article" date="2018" name="Front. Microbiol.">
        <title>Genome-Wide Analysis of Corynespora cassiicola Leaf Fall Disease Putative Effectors.</title>
        <authorList>
            <person name="Lopez D."/>
            <person name="Ribeiro S."/>
            <person name="Label P."/>
            <person name="Fumanal B."/>
            <person name="Venisse J.S."/>
            <person name="Kohler A."/>
            <person name="de Oliveira R.R."/>
            <person name="Labutti K."/>
            <person name="Lipzen A."/>
            <person name="Lail K."/>
            <person name="Bauer D."/>
            <person name="Ohm R.A."/>
            <person name="Barry K.W."/>
            <person name="Spatafora J."/>
            <person name="Grigoriev I.V."/>
            <person name="Martin F.M."/>
            <person name="Pujade-Renaud V."/>
        </authorList>
    </citation>
    <scope>NUCLEOTIDE SEQUENCE [LARGE SCALE GENOMIC DNA]</scope>
    <source>
        <strain evidence="4 5">Philippines</strain>
    </source>
</reference>
<feature type="compositionally biased region" description="Gly residues" evidence="1">
    <location>
        <begin position="450"/>
        <end position="460"/>
    </location>
</feature>
<accession>A0A2T2P3B8</accession>
<organism evidence="4 5">
    <name type="scientific">Corynespora cassiicola Philippines</name>
    <dbReference type="NCBI Taxonomy" id="1448308"/>
    <lineage>
        <taxon>Eukaryota</taxon>
        <taxon>Fungi</taxon>
        <taxon>Dikarya</taxon>
        <taxon>Ascomycota</taxon>
        <taxon>Pezizomycotina</taxon>
        <taxon>Dothideomycetes</taxon>
        <taxon>Pleosporomycetidae</taxon>
        <taxon>Pleosporales</taxon>
        <taxon>Corynesporascaceae</taxon>
        <taxon>Corynespora</taxon>
    </lineage>
</organism>
<feature type="compositionally biased region" description="Polar residues" evidence="1">
    <location>
        <begin position="287"/>
        <end position="299"/>
    </location>
</feature>
<proteinExistence type="predicted"/>
<feature type="chain" id="PRO_5015761075" evidence="3">
    <location>
        <begin position="21"/>
        <end position="494"/>
    </location>
</feature>
<evidence type="ECO:0000313" key="4">
    <source>
        <dbReference type="EMBL" id="PSN72016.1"/>
    </source>
</evidence>
<keyword evidence="2" id="KW-1133">Transmembrane helix</keyword>
<dbReference type="Proteomes" id="UP000240883">
    <property type="component" value="Unassembled WGS sequence"/>
</dbReference>
<feature type="signal peptide" evidence="3">
    <location>
        <begin position="1"/>
        <end position="20"/>
    </location>
</feature>
<feature type="transmembrane region" description="Helical" evidence="2">
    <location>
        <begin position="476"/>
        <end position="493"/>
    </location>
</feature>
<name>A0A2T2P3B8_CORCC</name>
<dbReference type="STRING" id="1448308.A0A2T2P3B8"/>
<evidence type="ECO:0000256" key="3">
    <source>
        <dbReference type="SAM" id="SignalP"/>
    </source>
</evidence>
<dbReference type="AlphaFoldDB" id="A0A2T2P3B8"/>
<dbReference type="EMBL" id="KZ678130">
    <property type="protein sequence ID" value="PSN72016.1"/>
    <property type="molecule type" value="Genomic_DNA"/>
</dbReference>